<dbReference type="HOGENOM" id="CLU_016890_5_3_5"/>
<dbReference type="STRING" id="269796.Rru_A0870"/>
<dbReference type="InterPro" id="IPR050330">
    <property type="entry name" value="Bact_OuterMem_StrucFunc"/>
</dbReference>
<dbReference type="RefSeq" id="WP_011388625.1">
    <property type="nucleotide sequence ID" value="NC_007643.1"/>
</dbReference>
<organism evidence="7 8">
    <name type="scientific">Rhodospirillum rubrum (strain ATCC 11170 / ATH 1.1.1 / DSM 467 / LMG 4362 / NCIMB 8255 / S1)</name>
    <dbReference type="NCBI Taxonomy" id="269796"/>
    <lineage>
        <taxon>Bacteria</taxon>
        <taxon>Pseudomonadati</taxon>
        <taxon>Pseudomonadota</taxon>
        <taxon>Alphaproteobacteria</taxon>
        <taxon>Rhodospirillales</taxon>
        <taxon>Rhodospirillaceae</taxon>
        <taxon>Rhodospirillum</taxon>
    </lineage>
</organism>
<feature type="region of interest" description="Disordered" evidence="5">
    <location>
        <begin position="61"/>
        <end position="106"/>
    </location>
</feature>
<dbReference type="PROSITE" id="PS51123">
    <property type="entry name" value="OMPA_2"/>
    <property type="match status" value="1"/>
</dbReference>
<feature type="compositionally biased region" description="Low complexity" evidence="5">
    <location>
        <begin position="92"/>
        <end position="105"/>
    </location>
</feature>
<dbReference type="Pfam" id="PF00691">
    <property type="entry name" value="OmpA"/>
    <property type="match status" value="1"/>
</dbReference>
<keyword evidence="3" id="KW-0998">Cell outer membrane</keyword>
<dbReference type="SUPFAM" id="SSF103088">
    <property type="entry name" value="OmpA-like"/>
    <property type="match status" value="1"/>
</dbReference>
<reference evidence="7 8" key="1">
    <citation type="journal article" date="2011" name="Stand. Genomic Sci.">
        <title>Complete genome sequence of Rhodospirillum rubrum type strain (S1).</title>
        <authorList>
            <person name="Munk A.C."/>
            <person name="Copeland A."/>
            <person name="Lucas S."/>
            <person name="Lapidus A."/>
            <person name="Del Rio T.G."/>
            <person name="Barry K."/>
            <person name="Detter J.C."/>
            <person name="Hammon N."/>
            <person name="Israni S."/>
            <person name="Pitluck S."/>
            <person name="Brettin T."/>
            <person name="Bruce D."/>
            <person name="Han C."/>
            <person name="Tapia R."/>
            <person name="Gilna P."/>
            <person name="Schmutz J."/>
            <person name="Larimer F."/>
            <person name="Land M."/>
            <person name="Kyrpides N.C."/>
            <person name="Mavromatis K."/>
            <person name="Richardson P."/>
            <person name="Rohde M."/>
            <person name="Goker M."/>
            <person name="Klenk H.P."/>
            <person name="Zhang Y."/>
            <person name="Roberts G.P."/>
            <person name="Reslewic S."/>
            <person name="Schwartz D.C."/>
        </authorList>
    </citation>
    <scope>NUCLEOTIDE SEQUENCE [LARGE SCALE GENOMIC DNA]</scope>
    <source>
        <strain evidence="8">ATCC 11170 / ATH 1.1.1 / DSM 467 / LMG 4362 / NCIMB 8255 / S1</strain>
    </source>
</reference>
<dbReference type="PANTHER" id="PTHR30329:SF21">
    <property type="entry name" value="LIPOPROTEIN YIAD-RELATED"/>
    <property type="match status" value="1"/>
</dbReference>
<dbReference type="EnsemblBacteria" id="ABC21671">
    <property type="protein sequence ID" value="ABC21671"/>
    <property type="gene ID" value="Rru_A0870"/>
</dbReference>
<evidence type="ECO:0000256" key="2">
    <source>
        <dbReference type="ARBA" id="ARBA00023136"/>
    </source>
</evidence>
<accession>Q2RW24</accession>
<dbReference type="CDD" id="cd07185">
    <property type="entry name" value="OmpA_C-like"/>
    <property type="match status" value="1"/>
</dbReference>
<proteinExistence type="predicted"/>
<comment type="subcellular location">
    <subcellularLocation>
        <location evidence="1">Cell outer membrane</location>
    </subcellularLocation>
</comment>
<sequence>MKKTATRIVKLVGFSLVVATPPSTVKAEDVLLYRSVPSVDELRDVLVHSQKPLSKAIVFSTPSEDASPQTAPAAAPAAASSTSKPGRPPAVPASAAHHALPAAASDTPKRKTVGLPILFEINSAEILVKSLPYLNQIGTLLREESALILVIEGHTDANGPSDYNLALSRKRAEAVADYLIGSFAIPPARLRTEGKGESALLRPSSPTHPDNRRVQFYAGS</sequence>
<gene>
    <name evidence="7" type="ordered locus">Rru_A0870</name>
</gene>
<keyword evidence="2 4" id="KW-0472">Membrane</keyword>
<dbReference type="InterPro" id="IPR006665">
    <property type="entry name" value="OmpA-like"/>
</dbReference>
<evidence type="ECO:0000313" key="7">
    <source>
        <dbReference type="EMBL" id="ABC21671.1"/>
    </source>
</evidence>
<dbReference type="AlphaFoldDB" id="Q2RW24"/>
<evidence type="ECO:0000259" key="6">
    <source>
        <dbReference type="PROSITE" id="PS51123"/>
    </source>
</evidence>
<dbReference type="PATRIC" id="fig|269796.9.peg.925"/>
<dbReference type="Gene3D" id="3.30.1330.60">
    <property type="entry name" value="OmpA-like domain"/>
    <property type="match status" value="1"/>
</dbReference>
<evidence type="ECO:0000256" key="5">
    <source>
        <dbReference type="SAM" id="MobiDB-lite"/>
    </source>
</evidence>
<keyword evidence="8" id="KW-1185">Reference proteome</keyword>
<dbReference type="InterPro" id="IPR036737">
    <property type="entry name" value="OmpA-like_sf"/>
</dbReference>
<feature type="compositionally biased region" description="Low complexity" evidence="5">
    <location>
        <begin position="66"/>
        <end position="85"/>
    </location>
</feature>
<evidence type="ECO:0000256" key="1">
    <source>
        <dbReference type="ARBA" id="ARBA00004442"/>
    </source>
</evidence>
<feature type="domain" description="OmpA-like" evidence="6">
    <location>
        <begin position="106"/>
        <end position="220"/>
    </location>
</feature>
<evidence type="ECO:0000256" key="3">
    <source>
        <dbReference type="ARBA" id="ARBA00023237"/>
    </source>
</evidence>
<dbReference type="KEGG" id="rru:Rru_A0870"/>
<dbReference type="PRINTS" id="PR01021">
    <property type="entry name" value="OMPADOMAIN"/>
</dbReference>
<protein>
    <submittedName>
        <fullName evidence="7">OmpA/MotB</fullName>
    </submittedName>
</protein>
<dbReference type="GO" id="GO:0009279">
    <property type="term" value="C:cell outer membrane"/>
    <property type="evidence" value="ECO:0007669"/>
    <property type="project" value="UniProtKB-SubCell"/>
</dbReference>
<dbReference type="Proteomes" id="UP000001929">
    <property type="component" value="Chromosome"/>
</dbReference>
<dbReference type="PANTHER" id="PTHR30329">
    <property type="entry name" value="STATOR ELEMENT OF FLAGELLAR MOTOR COMPLEX"/>
    <property type="match status" value="1"/>
</dbReference>
<evidence type="ECO:0000256" key="4">
    <source>
        <dbReference type="PROSITE-ProRule" id="PRU00473"/>
    </source>
</evidence>
<dbReference type="InterPro" id="IPR006664">
    <property type="entry name" value="OMP_bac"/>
</dbReference>
<dbReference type="EMBL" id="CP000230">
    <property type="protein sequence ID" value="ABC21671.1"/>
    <property type="molecule type" value="Genomic_DNA"/>
</dbReference>
<dbReference type="eggNOG" id="COG2885">
    <property type="taxonomic scope" value="Bacteria"/>
</dbReference>
<name>Q2RW24_RHORT</name>
<evidence type="ECO:0000313" key="8">
    <source>
        <dbReference type="Proteomes" id="UP000001929"/>
    </source>
</evidence>